<dbReference type="AlphaFoldDB" id="A0AAD6XUU4"/>
<dbReference type="Gene3D" id="1.25.40.20">
    <property type="entry name" value="Ankyrin repeat-containing domain"/>
    <property type="match status" value="1"/>
</dbReference>
<evidence type="ECO:0000256" key="3">
    <source>
        <dbReference type="PROSITE-ProRule" id="PRU00023"/>
    </source>
</evidence>
<evidence type="ECO:0000256" key="1">
    <source>
        <dbReference type="ARBA" id="ARBA00022737"/>
    </source>
</evidence>
<keyword evidence="6" id="KW-1185">Reference proteome</keyword>
<evidence type="ECO:0000256" key="2">
    <source>
        <dbReference type="ARBA" id="ARBA00023043"/>
    </source>
</evidence>
<keyword evidence="2 3" id="KW-0040">ANK repeat</keyword>
<evidence type="ECO:0000313" key="5">
    <source>
        <dbReference type="EMBL" id="KAJ7104204.1"/>
    </source>
</evidence>
<organism evidence="5 6">
    <name type="scientific">Mycena belliarum</name>
    <dbReference type="NCBI Taxonomy" id="1033014"/>
    <lineage>
        <taxon>Eukaryota</taxon>
        <taxon>Fungi</taxon>
        <taxon>Dikarya</taxon>
        <taxon>Basidiomycota</taxon>
        <taxon>Agaricomycotina</taxon>
        <taxon>Agaricomycetes</taxon>
        <taxon>Agaricomycetidae</taxon>
        <taxon>Agaricales</taxon>
        <taxon>Marasmiineae</taxon>
        <taxon>Mycenaceae</taxon>
        <taxon>Mycena</taxon>
    </lineage>
</organism>
<dbReference type="PANTHER" id="PTHR24171:SF9">
    <property type="entry name" value="ANKYRIN REPEAT DOMAIN-CONTAINING PROTEIN 39"/>
    <property type="match status" value="1"/>
</dbReference>
<proteinExistence type="predicted"/>
<dbReference type="InterPro" id="IPR002110">
    <property type="entry name" value="Ankyrin_rpt"/>
</dbReference>
<dbReference type="InterPro" id="IPR036770">
    <property type="entry name" value="Ankyrin_rpt-contain_sf"/>
</dbReference>
<keyword evidence="1" id="KW-0677">Repeat</keyword>
<evidence type="ECO:0000313" key="6">
    <source>
        <dbReference type="Proteomes" id="UP001222325"/>
    </source>
</evidence>
<dbReference type="Pfam" id="PF13857">
    <property type="entry name" value="Ank_5"/>
    <property type="match status" value="1"/>
</dbReference>
<dbReference type="SUPFAM" id="SSF48403">
    <property type="entry name" value="Ankyrin repeat"/>
    <property type="match status" value="1"/>
</dbReference>
<dbReference type="Proteomes" id="UP001222325">
    <property type="component" value="Unassembled WGS sequence"/>
</dbReference>
<evidence type="ECO:0000256" key="4">
    <source>
        <dbReference type="SAM" id="MobiDB-lite"/>
    </source>
</evidence>
<gene>
    <name evidence="5" type="ORF">B0H15DRAFT_808938</name>
</gene>
<feature type="compositionally biased region" description="Basic and acidic residues" evidence="4">
    <location>
        <begin position="199"/>
        <end position="219"/>
    </location>
</feature>
<dbReference type="PROSITE" id="PS50297">
    <property type="entry name" value="ANK_REP_REGION"/>
    <property type="match status" value="1"/>
</dbReference>
<protein>
    <submittedName>
        <fullName evidence="5">Ankyrin repeat-containing domain protein</fullName>
    </submittedName>
</protein>
<feature type="repeat" description="ANK" evidence="3">
    <location>
        <begin position="37"/>
        <end position="69"/>
    </location>
</feature>
<dbReference type="PANTHER" id="PTHR24171">
    <property type="entry name" value="ANKYRIN REPEAT DOMAIN-CONTAINING PROTEIN 39-RELATED"/>
    <property type="match status" value="1"/>
</dbReference>
<reference evidence="5" key="1">
    <citation type="submission" date="2023-03" db="EMBL/GenBank/DDBJ databases">
        <title>Massive genome expansion in bonnet fungi (Mycena s.s.) driven by repeated elements and novel gene families across ecological guilds.</title>
        <authorList>
            <consortium name="Lawrence Berkeley National Laboratory"/>
            <person name="Harder C.B."/>
            <person name="Miyauchi S."/>
            <person name="Viragh M."/>
            <person name="Kuo A."/>
            <person name="Thoen E."/>
            <person name="Andreopoulos B."/>
            <person name="Lu D."/>
            <person name="Skrede I."/>
            <person name="Drula E."/>
            <person name="Henrissat B."/>
            <person name="Morin E."/>
            <person name="Kohler A."/>
            <person name="Barry K."/>
            <person name="LaButti K."/>
            <person name="Morin E."/>
            <person name="Salamov A."/>
            <person name="Lipzen A."/>
            <person name="Mereny Z."/>
            <person name="Hegedus B."/>
            <person name="Baldrian P."/>
            <person name="Stursova M."/>
            <person name="Weitz H."/>
            <person name="Taylor A."/>
            <person name="Grigoriev I.V."/>
            <person name="Nagy L.G."/>
            <person name="Martin F."/>
            <person name="Kauserud H."/>
        </authorList>
    </citation>
    <scope>NUCLEOTIDE SEQUENCE</scope>
    <source>
        <strain evidence="5">CBHHK173m</strain>
    </source>
</reference>
<comment type="caution">
    <text evidence="5">The sequence shown here is derived from an EMBL/GenBank/DDBJ whole genome shotgun (WGS) entry which is preliminary data.</text>
</comment>
<name>A0AAD6XUU4_9AGAR</name>
<sequence length="219" mass="24254">MARPLKNIWVAAGDGDVDRVRHLIEQESLSPNAPDAFTYTPMHAAASYGQLQVLEYLISRGGDVNVQDGDGDTPIYTVENVETARFLVDHGAILDRQNAEGVSPINHLREEFSEVANYLQSAVEPASARTIEIMQQPSQREQDMASEQLTSALMTSVEDIMQRAEAEGRDPEEELRQLVGRTVLEGVVTGYAMSEPVEDERRPETDDTPTKRPKTDDLG</sequence>
<dbReference type="PROSITE" id="PS50088">
    <property type="entry name" value="ANK_REPEAT"/>
    <property type="match status" value="1"/>
</dbReference>
<feature type="region of interest" description="Disordered" evidence="4">
    <location>
        <begin position="187"/>
        <end position="219"/>
    </location>
</feature>
<dbReference type="EMBL" id="JARJCN010000001">
    <property type="protein sequence ID" value="KAJ7104204.1"/>
    <property type="molecule type" value="Genomic_DNA"/>
</dbReference>
<accession>A0AAD6XUU4</accession>
<dbReference type="SMART" id="SM00248">
    <property type="entry name" value="ANK"/>
    <property type="match status" value="2"/>
</dbReference>